<dbReference type="RefSeq" id="WP_063244179.1">
    <property type="nucleotide sequence ID" value="NZ_CP168967.1"/>
</dbReference>
<comment type="caution">
    <text evidence="1">The sequence shown here is derived from an EMBL/GenBank/DDBJ whole genome shotgun (WGS) entry which is preliminary data.</text>
</comment>
<dbReference type="CDD" id="cd00586">
    <property type="entry name" value="4HBT"/>
    <property type="match status" value="1"/>
</dbReference>
<organism evidence="1 2">
    <name type="scientific">Bdellovibrio bacteriovorus</name>
    <dbReference type="NCBI Taxonomy" id="959"/>
    <lineage>
        <taxon>Bacteria</taxon>
        <taxon>Pseudomonadati</taxon>
        <taxon>Bdellovibrionota</taxon>
        <taxon>Bdellovibrionia</taxon>
        <taxon>Bdellovibrionales</taxon>
        <taxon>Pseudobdellovibrionaceae</taxon>
        <taxon>Bdellovibrio</taxon>
    </lineage>
</organism>
<dbReference type="PANTHER" id="PTHR31793">
    <property type="entry name" value="4-HYDROXYBENZOYL-COA THIOESTERASE FAMILY MEMBER"/>
    <property type="match status" value="1"/>
</dbReference>
<reference evidence="1 2" key="1">
    <citation type="submission" date="2016-03" db="EMBL/GenBank/DDBJ databases">
        <authorList>
            <person name="Ploux O."/>
        </authorList>
    </citation>
    <scope>NUCLEOTIDE SEQUENCE [LARGE SCALE GENOMIC DNA]</scope>
    <source>
        <strain evidence="1 2">BER2</strain>
    </source>
</reference>
<dbReference type="InterPro" id="IPR029069">
    <property type="entry name" value="HotDog_dom_sf"/>
</dbReference>
<dbReference type="OrthoDB" id="5293825at2"/>
<protein>
    <submittedName>
        <fullName evidence="1">Thioesterase</fullName>
    </submittedName>
</protein>
<dbReference type="Gene3D" id="3.10.129.10">
    <property type="entry name" value="Hotdog Thioesterase"/>
    <property type="match status" value="1"/>
</dbReference>
<dbReference type="SUPFAM" id="SSF54637">
    <property type="entry name" value="Thioesterase/thiol ester dehydrase-isomerase"/>
    <property type="match status" value="1"/>
</dbReference>
<dbReference type="Proteomes" id="UP000075391">
    <property type="component" value="Unassembled WGS sequence"/>
</dbReference>
<name>A0A150WGA2_BDEBC</name>
<evidence type="ECO:0000313" key="1">
    <source>
        <dbReference type="EMBL" id="KYG62066.1"/>
    </source>
</evidence>
<dbReference type="InterPro" id="IPR050563">
    <property type="entry name" value="4-hydroxybenzoyl-CoA_TE"/>
</dbReference>
<gene>
    <name evidence="1" type="ORF">AZI85_07650</name>
</gene>
<dbReference type="EMBL" id="LUKF01000016">
    <property type="protein sequence ID" value="KYG62066.1"/>
    <property type="molecule type" value="Genomic_DNA"/>
</dbReference>
<dbReference type="AlphaFoldDB" id="A0A150WGA2"/>
<evidence type="ECO:0000313" key="2">
    <source>
        <dbReference type="Proteomes" id="UP000075391"/>
    </source>
</evidence>
<dbReference type="PANTHER" id="PTHR31793:SF24">
    <property type="entry name" value="LONG-CHAIN ACYL-COA THIOESTERASE FADM"/>
    <property type="match status" value="1"/>
</dbReference>
<dbReference type="GO" id="GO:0047617">
    <property type="term" value="F:fatty acyl-CoA hydrolase activity"/>
    <property type="evidence" value="ECO:0007669"/>
    <property type="project" value="TreeGrafter"/>
</dbReference>
<proteinExistence type="predicted"/>
<dbReference type="Pfam" id="PF13279">
    <property type="entry name" value="4HBT_2"/>
    <property type="match status" value="1"/>
</dbReference>
<sequence length="134" mass="15575">MSELSPFKITIKEHHVDSYGHINNATYLQIYEEARWEIITPRGFGFKEIHQKKMGPVILEVNIKFLKEIRLRETITIVSKLTSYKGKIATMLQQMVKEDGSIANEATFVFGLFDMKERRLIEPTPEWKSALGME</sequence>
<accession>A0A150WGA2</accession>